<evidence type="ECO:0000256" key="1">
    <source>
        <dbReference type="ARBA" id="ARBA00004685"/>
    </source>
</evidence>
<evidence type="ECO:0000313" key="4">
    <source>
        <dbReference type="EMBL" id="CAF9939313.1"/>
    </source>
</evidence>
<dbReference type="OrthoDB" id="3687641at2759"/>
<dbReference type="Proteomes" id="UP000664521">
    <property type="component" value="Unassembled WGS sequence"/>
</dbReference>
<sequence>MEFKGNIDEDDSLESTLPFLESNDKRTIDFNRRASLYHLLPWIAHGIAFFILLSSSAYILSFGRPGDLECARKQSSWSPAIEAATPLRKVQFNGTLDYPSPFRGKGPSVDAAWQTIIRRDTIGAFGISDSDFQKLNQPMIPELVRFSKRQGGQISGSLEIFHQLHCVNFIRQYTYRDYYESVDIFPDSPEMTRIHVDHCLEMLRQKITCDGDVGVITDDWVQRRKSPWPNFNTWHTCRNFEGIVKWSLEHNIVSHGDKLERPSDIVGLEPPP</sequence>
<comment type="similarity">
    <text evidence="2">Belongs to the ustYa family.</text>
</comment>
<dbReference type="EMBL" id="CAJPDS010000129">
    <property type="protein sequence ID" value="CAF9939313.1"/>
    <property type="molecule type" value="Genomic_DNA"/>
</dbReference>
<reference evidence="4" key="1">
    <citation type="submission" date="2021-03" db="EMBL/GenBank/DDBJ databases">
        <authorList>
            <person name="Tagirdzhanova G."/>
        </authorList>
    </citation>
    <scope>NUCLEOTIDE SEQUENCE</scope>
</reference>
<keyword evidence="3" id="KW-0472">Membrane</keyword>
<comment type="caution">
    <text evidence="4">The sequence shown here is derived from an EMBL/GenBank/DDBJ whole genome shotgun (WGS) entry which is preliminary data.</text>
</comment>
<comment type="pathway">
    <text evidence="1">Mycotoxin biosynthesis.</text>
</comment>
<dbReference type="PANTHER" id="PTHR33365:SF4">
    <property type="entry name" value="CYCLOCHLOROTINE BIOSYNTHESIS PROTEIN O"/>
    <property type="match status" value="1"/>
</dbReference>
<organism evidence="4 5">
    <name type="scientific">Heterodermia speciosa</name>
    <dbReference type="NCBI Taxonomy" id="116794"/>
    <lineage>
        <taxon>Eukaryota</taxon>
        <taxon>Fungi</taxon>
        <taxon>Dikarya</taxon>
        <taxon>Ascomycota</taxon>
        <taxon>Pezizomycotina</taxon>
        <taxon>Lecanoromycetes</taxon>
        <taxon>OSLEUM clade</taxon>
        <taxon>Lecanoromycetidae</taxon>
        <taxon>Caliciales</taxon>
        <taxon>Physciaceae</taxon>
        <taxon>Heterodermia</taxon>
    </lineage>
</organism>
<gene>
    <name evidence="4" type="ORF">HETSPECPRED_001546</name>
</gene>
<dbReference type="AlphaFoldDB" id="A0A8H3J289"/>
<dbReference type="GO" id="GO:0043386">
    <property type="term" value="P:mycotoxin biosynthetic process"/>
    <property type="evidence" value="ECO:0007669"/>
    <property type="project" value="InterPro"/>
</dbReference>
<dbReference type="PANTHER" id="PTHR33365">
    <property type="entry name" value="YALI0B05434P"/>
    <property type="match status" value="1"/>
</dbReference>
<protein>
    <submittedName>
        <fullName evidence="4">Uncharacterized protein</fullName>
    </submittedName>
</protein>
<feature type="transmembrane region" description="Helical" evidence="3">
    <location>
        <begin position="42"/>
        <end position="63"/>
    </location>
</feature>
<accession>A0A8H3J289</accession>
<proteinExistence type="inferred from homology"/>
<name>A0A8H3J289_9LECA</name>
<keyword evidence="3" id="KW-0812">Transmembrane</keyword>
<evidence type="ECO:0000256" key="3">
    <source>
        <dbReference type="SAM" id="Phobius"/>
    </source>
</evidence>
<keyword evidence="3" id="KW-1133">Transmembrane helix</keyword>
<evidence type="ECO:0000256" key="2">
    <source>
        <dbReference type="ARBA" id="ARBA00035112"/>
    </source>
</evidence>
<dbReference type="Pfam" id="PF11807">
    <property type="entry name" value="UstYa"/>
    <property type="match status" value="1"/>
</dbReference>
<evidence type="ECO:0000313" key="5">
    <source>
        <dbReference type="Proteomes" id="UP000664521"/>
    </source>
</evidence>
<dbReference type="InterPro" id="IPR021765">
    <property type="entry name" value="UstYa-like"/>
</dbReference>
<keyword evidence="5" id="KW-1185">Reference proteome</keyword>